<dbReference type="InterPro" id="IPR036627">
    <property type="entry name" value="CobW-likC_sf"/>
</dbReference>
<proteinExistence type="predicted"/>
<comment type="caution">
    <text evidence="3">The sequence shown here is derived from an EMBL/GenBank/DDBJ whole genome shotgun (WGS) entry which is preliminary data.</text>
</comment>
<dbReference type="Gene3D" id="3.30.1220.10">
    <property type="entry name" value="CobW-like, C-terminal domain"/>
    <property type="match status" value="1"/>
</dbReference>
<accession>A0A426Y7K8</accession>
<evidence type="ECO:0000256" key="1">
    <source>
        <dbReference type="ARBA" id="ARBA00022741"/>
    </source>
</evidence>
<dbReference type="GO" id="GO:0000166">
    <property type="term" value="F:nucleotide binding"/>
    <property type="evidence" value="ECO:0007669"/>
    <property type="project" value="UniProtKB-KW"/>
</dbReference>
<dbReference type="AlphaFoldDB" id="A0A426Y7K8"/>
<evidence type="ECO:0000313" key="4">
    <source>
        <dbReference type="Proteomes" id="UP000287651"/>
    </source>
</evidence>
<dbReference type="EMBL" id="AMZH03014412">
    <property type="protein sequence ID" value="RRT47686.1"/>
    <property type="molecule type" value="Genomic_DNA"/>
</dbReference>
<dbReference type="PANTHER" id="PTHR13748">
    <property type="entry name" value="COBW-RELATED"/>
    <property type="match status" value="1"/>
</dbReference>
<sequence>MQNINGMAYLKRAEYGKVDLDYVLGVGGFDLERSCPSLIFFPLSKRYYCSWIAEHHSHSHAHDHTHDPGVSSVSIVCEGNLDLNKGSPDRLWGPEEPRVNKIVFIGKNLNAEELEKGFKSCLV</sequence>
<dbReference type="InterPro" id="IPR011629">
    <property type="entry name" value="CobW-like_C"/>
</dbReference>
<dbReference type="Proteomes" id="UP000287651">
    <property type="component" value="Unassembled WGS sequence"/>
</dbReference>
<dbReference type="GO" id="GO:0005737">
    <property type="term" value="C:cytoplasm"/>
    <property type="evidence" value="ECO:0007669"/>
    <property type="project" value="TreeGrafter"/>
</dbReference>
<reference evidence="3 4" key="1">
    <citation type="journal article" date="2014" name="Agronomy (Basel)">
        <title>A Draft Genome Sequence for Ensete ventricosum, the Drought-Tolerant Tree Against Hunger.</title>
        <authorList>
            <person name="Harrison J."/>
            <person name="Moore K.A."/>
            <person name="Paszkiewicz K."/>
            <person name="Jones T."/>
            <person name="Grant M."/>
            <person name="Ambacheew D."/>
            <person name="Muzemil S."/>
            <person name="Studholme D.J."/>
        </authorList>
    </citation>
    <scope>NUCLEOTIDE SEQUENCE [LARGE SCALE GENOMIC DNA]</scope>
</reference>
<name>A0A426Y7K8_ENSVE</name>
<keyword evidence="1" id="KW-0547">Nucleotide-binding</keyword>
<dbReference type="PANTHER" id="PTHR13748:SF62">
    <property type="entry name" value="COBW DOMAIN-CONTAINING PROTEIN"/>
    <property type="match status" value="1"/>
</dbReference>
<protein>
    <submittedName>
        <fullName evidence="3">Uncharacterized protein</fullName>
    </submittedName>
</protein>
<gene>
    <name evidence="3" type="ORF">B296_00045060</name>
</gene>
<dbReference type="InterPro" id="IPR051316">
    <property type="entry name" value="Zinc-reg_GTPase_activator"/>
</dbReference>
<evidence type="ECO:0000313" key="3">
    <source>
        <dbReference type="EMBL" id="RRT47686.1"/>
    </source>
</evidence>
<dbReference type="Pfam" id="PF07683">
    <property type="entry name" value="CobW_C"/>
    <property type="match status" value="1"/>
</dbReference>
<evidence type="ECO:0000256" key="2">
    <source>
        <dbReference type="ARBA" id="ARBA00023186"/>
    </source>
</evidence>
<organism evidence="3 4">
    <name type="scientific">Ensete ventricosum</name>
    <name type="common">Abyssinian banana</name>
    <name type="synonym">Musa ensete</name>
    <dbReference type="NCBI Taxonomy" id="4639"/>
    <lineage>
        <taxon>Eukaryota</taxon>
        <taxon>Viridiplantae</taxon>
        <taxon>Streptophyta</taxon>
        <taxon>Embryophyta</taxon>
        <taxon>Tracheophyta</taxon>
        <taxon>Spermatophyta</taxon>
        <taxon>Magnoliopsida</taxon>
        <taxon>Liliopsida</taxon>
        <taxon>Zingiberales</taxon>
        <taxon>Musaceae</taxon>
        <taxon>Ensete</taxon>
    </lineage>
</organism>
<keyword evidence="2" id="KW-0143">Chaperone</keyword>
<dbReference type="SUPFAM" id="SSF90002">
    <property type="entry name" value="Hypothetical protein YjiA, C-terminal domain"/>
    <property type="match status" value="1"/>
</dbReference>